<feature type="transmembrane region" description="Helical" evidence="8">
    <location>
        <begin position="480"/>
        <end position="497"/>
    </location>
</feature>
<evidence type="ECO:0000256" key="2">
    <source>
        <dbReference type="ARBA" id="ARBA00022448"/>
    </source>
</evidence>
<feature type="transmembrane region" description="Helical" evidence="8">
    <location>
        <begin position="111"/>
        <end position="129"/>
    </location>
</feature>
<feature type="transmembrane region" description="Helical" evidence="8">
    <location>
        <begin position="530"/>
        <end position="553"/>
    </location>
</feature>
<feature type="transmembrane region" description="Helical" evidence="8">
    <location>
        <begin position="353"/>
        <end position="376"/>
    </location>
</feature>
<dbReference type="CDD" id="cd06261">
    <property type="entry name" value="TM_PBP2"/>
    <property type="match status" value="2"/>
</dbReference>
<feature type="transmembrane region" description="Helical" evidence="8">
    <location>
        <begin position="217"/>
        <end position="240"/>
    </location>
</feature>
<dbReference type="PANTHER" id="PTHR43357">
    <property type="entry name" value="INNER MEMBRANE ABC TRANSPORTER PERMEASE PROTEIN YDCV"/>
    <property type="match status" value="1"/>
</dbReference>
<comment type="subcellular location">
    <subcellularLocation>
        <location evidence="1">Cell inner membrane</location>
        <topology evidence="1">Multi-pass membrane protein</topology>
    </subcellularLocation>
    <subcellularLocation>
        <location evidence="8">Cell membrane</location>
        <topology evidence="8">Multi-pass membrane protein</topology>
    </subcellularLocation>
</comment>
<feature type="transmembrane region" description="Helical" evidence="8">
    <location>
        <begin position="388"/>
        <end position="408"/>
    </location>
</feature>
<dbReference type="EMBL" id="FXUL01000028">
    <property type="protein sequence ID" value="SMP78163.1"/>
    <property type="molecule type" value="Genomic_DNA"/>
</dbReference>
<dbReference type="Proteomes" id="UP001158049">
    <property type="component" value="Unassembled WGS sequence"/>
</dbReference>
<dbReference type="InterPro" id="IPR000515">
    <property type="entry name" value="MetI-like"/>
</dbReference>
<accession>A0ABY1QT65</accession>
<keyword evidence="4" id="KW-0997">Cell inner membrane</keyword>
<dbReference type="RefSeq" id="WP_283445042.1">
    <property type="nucleotide sequence ID" value="NZ_FXUL01000028.1"/>
</dbReference>
<feature type="transmembrane region" description="Helical" evidence="8">
    <location>
        <begin position="306"/>
        <end position="333"/>
    </location>
</feature>
<feature type="transmembrane region" description="Helical" evidence="8">
    <location>
        <begin position="420"/>
        <end position="441"/>
    </location>
</feature>
<dbReference type="Gene3D" id="1.10.3720.10">
    <property type="entry name" value="MetI-like"/>
    <property type="match status" value="2"/>
</dbReference>
<evidence type="ECO:0000256" key="8">
    <source>
        <dbReference type="RuleBase" id="RU363032"/>
    </source>
</evidence>
<evidence type="ECO:0000313" key="11">
    <source>
        <dbReference type="Proteomes" id="UP001158049"/>
    </source>
</evidence>
<evidence type="ECO:0000256" key="3">
    <source>
        <dbReference type="ARBA" id="ARBA00022475"/>
    </source>
</evidence>
<feature type="transmembrane region" description="Helical" evidence="8">
    <location>
        <begin position="72"/>
        <end position="99"/>
    </location>
</feature>
<reference evidence="10 11" key="1">
    <citation type="submission" date="2017-05" db="EMBL/GenBank/DDBJ databases">
        <authorList>
            <person name="Varghese N."/>
            <person name="Submissions S."/>
        </authorList>
    </citation>
    <scope>NUCLEOTIDE SEQUENCE [LARGE SCALE GENOMIC DNA]</scope>
    <source>
        <strain evidence="10 11">DSM 26001</strain>
    </source>
</reference>
<proteinExistence type="inferred from homology"/>
<evidence type="ECO:0000256" key="6">
    <source>
        <dbReference type="ARBA" id="ARBA00022989"/>
    </source>
</evidence>
<comment type="caution">
    <text evidence="10">The sequence shown here is derived from an EMBL/GenBank/DDBJ whole genome shotgun (WGS) entry which is preliminary data.</text>
</comment>
<dbReference type="InterPro" id="IPR035906">
    <property type="entry name" value="MetI-like_sf"/>
</dbReference>
<feature type="domain" description="ABC transmembrane type-1" evidence="9">
    <location>
        <begin position="349"/>
        <end position="548"/>
    </location>
</feature>
<keyword evidence="7 8" id="KW-0472">Membrane</keyword>
<evidence type="ECO:0000313" key="10">
    <source>
        <dbReference type="EMBL" id="SMP78163.1"/>
    </source>
</evidence>
<dbReference type="Pfam" id="PF00528">
    <property type="entry name" value="BPD_transp_1"/>
    <property type="match status" value="1"/>
</dbReference>
<dbReference type="PROSITE" id="PS50928">
    <property type="entry name" value="ABC_TM1"/>
    <property type="match status" value="2"/>
</dbReference>
<keyword evidence="11" id="KW-1185">Reference proteome</keyword>
<keyword evidence="6 8" id="KW-1133">Transmembrane helix</keyword>
<keyword evidence="5 8" id="KW-0812">Transmembrane</keyword>
<feature type="transmembrane region" description="Helical" evidence="8">
    <location>
        <begin position="161"/>
        <end position="180"/>
    </location>
</feature>
<sequence length="557" mass="59487">MSVPASNVSAPIVPPAPRRWPRLRLPHPLLLVSLLIAAAVGVPVLGVLANLAGAGGVPGNFAHLWSTVLPEYLGNSLLIVVIVGVLSAVIGIGCAWLVAACDFPGKRIFEWALVLPLAMPSYVVAYAYTDFLQFAGPVQTGLRALTGWQAREYWFPEIRSAGGAGLLFALVLYPYVYLLVRTAFIERSPRMWDAARTLGAGPWASFFQVSLPLARPAAVAGLALVLMETLADYGAVAYFGVPTLTTGIYKSWYAFSDRTGAAQIAAVLLVSVTALMIVEHRSRGRARYYAVGARGSRTAQRLTGGAGWMASAFCALPVLLGFVLPLAILVRLMRQEATLNMGSRYLGWLQNSITIGAVTALLAVAICLLLAYAARVSRSRLQDAANRVVSMGYAIPGAVIAVGILIPLSQVDNWLAGQGLRFLLAGSLVALVYAYLVRFLAVSYQGVQAGLARITPAMDASARSLGHGLASMLLRVHAPMLWRSVLTAGLLVFVDVIKELPATLTIRPFNFDTLAVITYQLAADERLGEAALPAFTIVMIAFVPVLALARAIARQHR</sequence>
<protein>
    <submittedName>
        <fullName evidence="10">Iron(III) transport system permease protein</fullName>
    </submittedName>
</protein>
<feature type="transmembrane region" description="Helical" evidence="8">
    <location>
        <begin position="260"/>
        <end position="278"/>
    </location>
</feature>
<feature type="domain" description="ABC transmembrane type-1" evidence="9">
    <location>
        <begin position="73"/>
        <end position="280"/>
    </location>
</feature>
<evidence type="ECO:0000256" key="1">
    <source>
        <dbReference type="ARBA" id="ARBA00004429"/>
    </source>
</evidence>
<dbReference type="PANTHER" id="PTHR43357:SF3">
    <property type="entry name" value="FE(3+)-TRANSPORT SYSTEM PERMEASE PROTEIN FBPB 2"/>
    <property type="match status" value="1"/>
</dbReference>
<gene>
    <name evidence="10" type="ORF">SAMN06295970_12811</name>
</gene>
<comment type="similarity">
    <text evidence="8">Belongs to the binding-protein-dependent transport system permease family.</text>
</comment>
<dbReference type="SUPFAM" id="SSF161098">
    <property type="entry name" value="MetI-like"/>
    <property type="match status" value="2"/>
</dbReference>
<evidence type="ECO:0000259" key="9">
    <source>
        <dbReference type="PROSITE" id="PS50928"/>
    </source>
</evidence>
<organism evidence="10 11">
    <name type="scientific">Noviherbaspirillum suwonense</name>
    <dbReference type="NCBI Taxonomy" id="1224511"/>
    <lineage>
        <taxon>Bacteria</taxon>
        <taxon>Pseudomonadati</taxon>
        <taxon>Pseudomonadota</taxon>
        <taxon>Betaproteobacteria</taxon>
        <taxon>Burkholderiales</taxon>
        <taxon>Oxalobacteraceae</taxon>
        <taxon>Noviherbaspirillum</taxon>
    </lineage>
</organism>
<keyword evidence="2 8" id="KW-0813">Transport</keyword>
<evidence type="ECO:0000256" key="4">
    <source>
        <dbReference type="ARBA" id="ARBA00022519"/>
    </source>
</evidence>
<name>A0ABY1QT65_9BURK</name>
<evidence type="ECO:0000256" key="5">
    <source>
        <dbReference type="ARBA" id="ARBA00022692"/>
    </source>
</evidence>
<keyword evidence="3" id="KW-1003">Cell membrane</keyword>
<evidence type="ECO:0000256" key="7">
    <source>
        <dbReference type="ARBA" id="ARBA00023136"/>
    </source>
</evidence>
<feature type="transmembrane region" description="Helical" evidence="8">
    <location>
        <begin position="29"/>
        <end position="52"/>
    </location>
</feature>